<accession>A0A2U3K051</accession>
<protein>
    <recommendedName>
        <fullName evidence="6">tRNA modification GTPase MnmE</fullName>
        <ecNumber evidence="6">3.6.-.-</ecNumber>
    </recommendedName>
</protein>
<dbReference type="Pfam" id="PF01926">
    <property type="entry name" value="MMR_HSR1"/>
    <property type="match status" value="1"/>
</dbReference>
<dbReference type="InterPro" id="IPR004520">
    <property type="entry name" value="GTPase_MnmE"/>
</dbReference>
<comment type="subunit">
    <text evidence="6">Homodimer. Heterotetramer of two MnmE and two MnmG subunits.</text>
</comment>
<dbReference type="Pfam" id="PF12631">
    <property type="entry name" value="MnmE_helical"/>
    <property type="match status" value="1"/>
</dbReference>
<dbReference type="NCBIfam" id="TIGR00231">
    <property type="entry name" value="small_GTP"/>
    <property type="match status" value="1"/>
</dbReference>
<feature type="binding site" evidence="6">
    <location>
        <position position="224"/>
    </location>
    <ligand>
        <name>Mg(2+)</name>
        <dbReference type="ChEBI" id="CHEBI:18420"/>
    </ligand>
</feature>
<dbReference type="InterPro" id="IPR031168">
    <property type="entry name" value="G_TrmE"/>
</dbReference>
<dbReference type="CDD" id="cd14858">
    <property type="entry name" value="TrmE_N"/>
    <property type="match status" value="1"/>
</dbReference>
<dbReference type="PANTHER" id="PTHR42714:SF2">
    <property type="entry name" value="TRNA MODIFICATION GTPASE GTPBP3, MITOCHONDRIAL"/>
    <property type="match status" value="1"/>
</dbReference>
<dbReference type="InterPro" id="IPR018948">
    <property type="entry name" value="GTP-bd_TrmE_N"/>
</dbReference>
<organism evidence="9 10">
    <name type="scientific">Candidatus Sulfotelmatobacter kueseliae</name>
    <dbReference type="NCBI Taxonomy" id="2042962"/>
    <lineage>
        <taxon>Bacteria</taxon>
        <taxon>Pseudomonadati</taxon>
        <taxon>Acidobacteriota</taxon>
        <taxon>Terriglobia</taxon>
        <taxon>Terriglobales</taxon>
        <taxon>Candidatus Korobacteraceae</taxon>
        <taxon>Candidatus Sulfotelmatobacter</taxon>
    </lineage>
</organism>
<keyword evidence="6" id="KW-0479">Metal-binding</keyword>
<dbReference type="AlphaFoldDB" id="A0A2U3K051"/>
<dbReference type="InterPro" id="IPR005225">
    <property type="entry name" value="Small_GTP-bd"/>
</dbReference>
<keyword evidence="3 6" id="KW-0547">Nucleotide-binding</keyword>
<comment type="caution">
    <text evidence="6">Lacks conserved residue(s) required for the propagation of feature annotation.</text>
</comment>
<dbReference type="SUPFAM" id="SSF52540">
    <property type="entry name" value="P-loop containing nucleoside triphosphate hydrolases"/>
    <property type="match status" value="1"/>
</dbReference>
<feature type="binding site" evidence="6">
    <location>
        <position position="245"/>
    </location>
    <ligand>
        <name>Mg(2+)</name>
        <dbReference type="ChEBI" id="CHEBI:18420"/>
    </ligand>
</feature>
<evidence type="ECO:0000256" key="4">
    <source>
        <dbReference type="ARBA" id="ARBA00022958"/>
    </source>
</evidence>
<sequence length="463" mass="49921">MLRRSLELEPNRAIHCDLIEPADTTKTHVGTAAPGCPAEQSSAALDITRTATRIDEVVVTYFAKPHSYTTDDIVEISAHGSPVVLRHIVELSLAQGARLAEPGEFTMRAFLNGRLDLTQAEAVRDLIDAQTLFQAKVAAQQLEGALSNRLKPIKQKLVDLIALLEAGIDFAEDDVSIASDATIRDRIAEVESPLRQLAATFAYGKIVHQGLTLAIVGRPNVGKSSLFNRLVERERAIVTAQPGTTRDLVSETVAIGGIPVELVDTAGIRQAPNDAEAESLGIKKSIEALADADLVLVVIDKSQPRNEEDEELLRQIEARPAIVVENKSDLLGEWNDSNAHVGTAALGCPAEHSSATRTPPIIQTSALTGEGIPALRQAILRHVAGDRTTQQESGFLTNVRHQKLVNDTLASLDDATNAVAARVPHEMLLLDLYRALRPLDEITGATTTDDILNLIFSTFCIGK</sequence>
<feature type="binding site" evidence="6">
    <location>
        <begin position="264"/>
        <end position="267"/>
    </location>
    <ligand>
        <name>GTP</name>
        <dbReference type="ChEBI" id="CHEBI:37565"/>
    </ligand>
</feature>
<feature type="binding site" evidence="6">
    <location>
        <begin position="239"/>
        <end position="245"/>
    </location>
    <ligand>
        <name>GTP</name>
        <dbReference type="ChEBI" id="CHEBI:37565"/>
    </ligand>
</feature>
<dbReference type="EMBL" id="OMOD01000017">
    <property type="protein sequence ID" value="SPF33054.1"/>
    <property type="molecule type" value="Genomic_DNA"/>
</dbReference>
<proteinExistence type="inferred from homology"/>
<evidence type="ECO:0000256" key="2">
    <source>
        <dbReference type="ARBA" id="ARBA00022694"/>
    </source>
</evidence>
<evidence type="ECO:0000256" key="5">
    <source>
        <dbReference type="ARBA" id="ARBA00023134"/>
    </source>
</evidence>
<dbReference type="InterPro" id="IPR025867">
    <property type="entry name" value="MnmE_helical"/>
</dbReference>
<dbReference type="PRINTS" id="PR00449">
    <property type="entry name" value="RASTRNSFRMNG"/>
</dbReference>
<dbReference type="CDD" id="cd04164">
    <property type="entry name" value="trmE"/>
    <property type="match status" value="1"/>
</dbReference>
<dbReference type="GO" id="GO:0030488">
    <property type="term" value="P:tRNA methylation"/>
    <property type="evidence" value="ECO:0007669"/>
    <property type="project" value="TreeGrafter"/>
</dbReference>
<name>A0A2U3K051_9BACT</name>
<gene>
    <name evidence="6 9" type="primary">mnmE</name>
    <name evidence="6" type="synonym">trmE</name>
    <name evidence="9" type="ORF">SBA1_1130006</name>
</gene>
<feature type="binding site" evidence="6">
    <location>
        <begin position="220"/>
        <end position="225"/>
    </location>
    <ligand>
        <name>GTP</name>
        <dbReference type="ChEBI" id="CHEBI:37565"/>
    </ligand>
</feature>
<evidence type="ECO:0000259" key="8">
    <source>
        <dbReference type="PROSITE" id="PS51709"/>
    </source>
</evidence>
<keyword evidence="4 6" id="KW-0630">Potassium</keyword>
<reference evidence="10" key="1">
    <citation type="submission" date="2018-02" db="EMBL/GenBank/DDBJ databases">
        <authorList>
            <person name="Hausmann B."/>
        </authorList>
    </citation>
    <scope>NUCLEOTIDE SEQUENCE [LARGE SCALE GENOMIC DNA]</scope>
    <source>
        <strain evidence="10">Peat soil MAG SbA1</strain>
    </source>
</reference>
<comment type="subcellular location">
    <subcellularLocation>
        <location evidence="6">Cytoplasm</location>
    </subcellularLocation>
</comment>
<evidence type="ECO:0000313" key="9">
    <source>
        <dbReference type="EMBL" id="SPF33054.1"/>
    </source>
</evidence>
<evidence type="ECO:0000256" key="6">
    <source>
        <dbReference type="HAMAP-Rule" id="MF_00379"/>
    </source>
</evidence>
<dbReference type="GO" id="GO:0005525">
    <property type="term" value="F:GTP binding"/>
    <property type="evidence" value="ECO:0007669"/>
    <property type="project" value="UniProtKB-UniRule"/>
</dbReference>
<dbReference type="InterPro" id="IPR027368">
    <property type="entry name" value="MnmE_dom2"/>
</dbReference>
<comment type="function">
    <text evidence="6">Exhibits a very high intrinsic GTPase hydrolysis rate. Involved in the addition of a carboxymethylaminomethyl (cmnm) group at the wobble position (U34) of certain tRNAs, forming tRNA-cmnm(5)s(2)U34.</text>
</comment>
<evidence type="ECO:0000313" key="10">
    <source>
        <dbReference type="Proteomes" id="UP000238701"/>
    </source>
</evidence>
<dbReference type="Gene3D" id="3.30.1360.120">
    <property type="entry name" value="Probable tRNA modification gtpase trme, domain 1"/>
    <property type="match status" value="1"/>
</dbReference>
<keyword evidence="6 9" id="KW-0378">Hydrolase</keyword>
<dbReference type="GO" id="GO:0003924">
    <property type="term" value="F:GTPase activity"/>
    <property type="evidence" value="ECO:0007669"/>
    <property type="project" value="UniProtKB-UniRule"/>
</dbReference>
<dbReference type="HAMAP" id="MF_00379">
    <property type="entry name" value="GTPase_MnmE"/>
    <property type="match status" value="1"/>
</dbReference>
<dbReference type="PROSITE" id="PS51709">
    <property type="entry name" value="G_TRME"/>
    <property type="match status" value="1"/>
</dbReference>
<comment type="cofactor">
    <cofactor evidence="6">
        <name>K(+)</name>
        <dbReference type="ChEBI" id="CHEBI:29103"/>
    </cofactor>
    <text evidence="6">Binds 1 potassium ion per subunit.</text>
</comment>
<keyword evidence="6" id="KW-0460">Magnesium</keyword>
<dbReference type="GO" id="GO:0002098">
    <property type="term" value="P:tRNA wobble uridine modification"/>
    <property type="evidence" value="ECO:0007669"/>
    <property type="project" value="TreeGrafter"/>
</dbReference>
<dbReference type="InterPro" id="IPR006073">
    <property type="entry name" value="GTP-bd"/>
</dbReference>
<dbReference type="Proteomes" id="UP000238701">
    <property type="component" value="Unassembled WGS sequence"/>
</dbReference>
<dbReference type="NCBIfam" id="TIGR00450">
    <property type="entry name" value="mnmE_trmE_thdF"/>
    <property type="match status" value="1"/>
</dbReference>
<dbReference type="Gene3D" id="3.40.50.300">
    <property type="entry name" value="P-loop containing nucleotide triphosphate hydrolases"/>
    <property type="match status" value="1"/>
</dbReference>
<feature type="domain" description="TrmE-type G" evidence="8">
    <location>
        <begin position="210"/>
        <end position="384"/>
    </location>
</feature>
<evidence type="ECO:0000256" key="1">
    <source>
        <dbReference type="ARBA" id="ARBA00011043"/>
    </source>
</evidence>
<comment type="similarity">
    <text evidence="1 6 7">Belongs to the TRAFAC class TrmE-Era-EngA-EngB-Septin-like GTPase superfamily. TrmE GTPase family.</text>
</comment>
<dbReference type="PANTHER" id="PTHR42714">
    <property type="entry name" value="TRNA MODIFICATION GTPASE GTPBP3"/>
    <property type="match status" value="1"/>
</dbReference>
<evidence type="ECO:0000256" key="7">
    <source>
        <dbReference type="RuleBase" id="RU003313"/>
    </source>
</evidence>
<dbReference type="GO" id="GO:0046872">
    <property type="term" value="F:metal ion binding"/>
    <property type="evidence" value="ECO:0007669"/>
    <property type="project" value="UniProtKB-KW"/>
</dbReference>
<dbReference type="InterPro" id="IPR027417">
    <property type="entry name" value="P-loop_NTPase"/>
</dbReference>
<keyword evidence="5 6" id="KW-0342">GTP-binding</keyword>
<evidence type="ECO:0000256" key="3">
    <source>
        <dbReference type="ARBA" id="ARBA00022741"/>
    </source>
</evidence>
<dbReference type="EC" id="3.6.-.-" evidence="6"/>
<dbReference type="GO" id="GO:0005829">
    <property type="term" value="C:cytosol"/>
    <property type="evidence" value="ECO:0007669"/>
    <property type="project" value="TreeGrafter"/>
</dbReference>
<keyword evidence="6" id="KW-0963">Cytoplasm</keyword>
<keyword evidence="2 6" id="KW-0819">tRNA processing</keyword>
<dbReference type="Pfam" id="PF10396">
    <property type="entry name" value="TrmE_N"/>
    <property type="match status" value="1"/>
</dbReference>
<dbReference type="Gene3D" id="1.20.120.430">
    <property type="entry name" value="tRNA modification GTPase MnmE domain 2"/>
    <property type="match status" value="1"/>
</dbReference>
<dbReference type="InterPro" id="IPR027266">
    <property type="entry name" value="TrmE/GcvT-like"/>
</dbReference>